<keyword evidence="3" id="KW-1185">Reference proteome</keyword>
<reference evidence="2" key="2">
    <citation type="submission" date="2025-09" db="UniProtKB">
        <authorList>
            <consortium name="Ensembl"/>
        </authorList>
    </citation>
    <scope>IDENTIFICATION</scope>
</reference>
<organism evidence="2 3">
    <name type="scientific">Labrus bergylta</name>
    <name type="common">ballan wrasse</name>
    <dbReference type="NCBI Taxonomy" id="56723"/>
    <lineage>
        <taxon>Eukaryota</taxon>
        <taxon>Metazoa</taxon>
        <taxon>Chordata</taxon>
        <taxon>Craniata</taxon>
        <taxon>Vertebrata</taxon>
        <taxon>Euteleostomi</taxon>
        <taxon>Actinopterygii</taxon>
        <taxon>Neopterygii</taxon>
        <taxon>Teleostei</taxon>
        <taxon>Neoteleostei</taxon>
        <taxon>Acanthomorphata</taxon>
        <taxon>Eupercaria</taxon>
        <taxon>Labriformes</taxon>
        <taxon>Labridae</taxon>
        <taxon>Labrus</taxon>
    </lineage>
</organism>
<dbReference type="SUPFAM" id="SSF53098">
    <property type="entry name" value="Ribonuclease H-like"/>
    <property type="match status" value="1"/>
</dbReference>
<evidence type="ECO:0000313" key="2">
    <source>
        <dbReference type="Ensembl" id="ENSLBEP00000023441.1"/>
    </source>
</evidence>
<accession>A0A3Q3FSB0</accession>
<dbReference type="InterPro" id="IPR012337">
    <property type="entry name" value="RNaseH-like_sf"/>
</dbReference>
<proteinExistence type="predicted"/>
<dbReference type="InterPro" id="IPR036397">
    <property type="entry name" value="RNaseH_sf"/>
</dbReference>
<dbReference type="PANTHER" id="PTHR37984:SF9">
    <property type="entry name" value="INTEGRASE CATALYTIC DOMAIN-CONTAINING PROTEIN"/>
    <property type="match status" value="1"/>
</dbReference>
<sequence length="261" mass="29675">MITKLTPTRSLDTIVHLKSIFARYGILELFYSDNVSQFSSQQFKDFTADYGFTHFTSSPKFAQSNGEAERHVQTVKRLLKKARDPYLALPAYRARPLSNGYSPAYLLMGRRLRTPVPQHPSQLTPDLPDNAAVTVKERERRRKDIEVFSKRHCVRELSQLAPGQPVWVTDTKTQGTVVLSHSAPRSYLVNSQTGTISRNRHHLVPLPETTIQIPSIPAHQETPQVIPEQLESPTKTTKTLTPAFTKTRFDRVVVKPHRLNL</sequence>
<dbReference type="GO" id="GO:0003676">
    <property type="term" value="F:nucleic acid binding"/>
    <property type="evidence" value="ECO:0007669"/>
    <property type="project" value="InterPro"/>
</dbReference>
<dbReference type="PROSITE" id="PS50994">
    <property type="entry name" value="INTEGRASE"/>
    <property type="match status" value="1"/>
</dbReference>
<evidence type="ECO:0000259" key="1">
    <source>
        <dbReference type="PROSITE" id="PS50994"/>
    </source>
</evidence>
<dbReference type="Ensembl" id="ENSLBET00000024666.1">
    <property type="protein sequence ID" value="ENSLBEP00000023441.1"/>
    <property type="gene ID" value="ENSLBEG00000017991.1"/>
</dbReference>
<dbReference type="Gene3D" id="3.30.420.10">
    <property type="entry name" value="Ribonuclease H-like superfamily/Ribonuclease H"/>
    <property type="match status" value="1"/>
</dbReference>
<dbReference type="InterPro" id="IPR001584">
    <property type="entry name" value="Integrase_cat-core"/>
</dbReference>
<dbReference type="PANTHER" id="PTHR37984">
    <property type="entry name" value="PROTEIN CBG26694"/>
    <property type="match status" value="1"/>
</dbReference>
<name>A0A3Q3FSB0_9LABR</name>
<dbReference type="STRING" id="56723.ENSLBEP00000023441"/>
<protein>
    <recommendedName>
        <fullName evidence="1">Integrase catalytic domain-containing protein</fullName>
    </recommendedName>
</protein>
<dbReference type="InParanoid" id="A0A3Q3FSB0"/>
<dbReference type="GeneTree" id="ENSGT00490000044642"/>
<dbReference type="InterPro" id="IPR050951">
    <property type="entry name" value="Retrovirus_Pol_polyprotein"/>
</dbReference>
<dbReference type="GO" id="GO:0015074">
    <property type="term" value="P:DNA integration"/>
    <property type="evidence" value="ECO:0007669"/>
    <property type="project" value="InterPro"/>
</dbReference>
<dbReference type="Proteomes" id="UP000261660">
    <property type="component" value="Unplaced"/>
</dbReference>
<reference evidence="2" key="1">
    <citation type="submission" date="2025-08" db="UniProtKB">
        <authorList>
            <consortium name="Ensembl"/>
        </authorList>
    </citation>
    <scope>IDENTIFICATION</scope>
</reference>
<evidence type="ECO:0000313" key="3">
    <source>
        <dbReference type="Proteomes" id="UP000261660"/>
    </source>
</evidence>
<dbReference type="AlphaFoldDB" id="A0A3Q3FSB0"/>
<feature type="domain" description="Integrase catalytic" evidence="1">
    <location>
        <begin position="1"/>
        <end position="123"/>
    </location>
</feature>